<evidence type="ECO:0000313" key="2">
    <source>
        <dbReference type="EMBL" id="KKN17675.1"/>
    </source>
</evidence>
<evidence type="ECO:0000256" key="1">
    <source>
        <dbReference type="SAM" id="MobiDB-lite"/>
    </source>
</evidence>
<feature type="region of interest" description="Disordered" evidence="1">
    <location>
        <begin position="34"/>
        <end position="154"/>
    </location>
</feature>
<feature type="compositionally biased region" description="Low complexity" evidence="1">
    <location>
        <begin position="138"/>
        <end position="154"/>
    </location>
</feature>
<name>A0A0F9NDV2_9ZZZZ</name>
<feature type="compositionally biased region" description="Basic and acidic residues" evidence="1">
    <location>
        <begin position="114"/>
        <end position="131"/>
    </location>
</feature>
<sequence>MALPALAGFALRGIGSLIKRRRGIQALRGASFGKAINTQPQGPPQGPVTGGTPGLGSAAINPSVVGTNQTRPEPGMSAGFDANVAKAAPGQNTTVGSQFGGGPTIGTTGSGRDMVAERAERIRRSDEREARNASGAGQVQTQNVIQQPQLGQGEGQAAALGVASIARSRRRNRQQQATLSNAALA</sequence>
<proteinExistence type="predicted"/>
<dbReference type="AlphaFoldDB" id="A0A0F9NDV2"/>
<accession>A0A0F9NDV2</accession>
<organism evidence="2">
    <name type="scientific">marine sediment metagenome</name>
    <dbReference type="NCBI Taxonomy" id="412755"/>
    <lineage>
        <taxon>unclassified sequences</taxon>
        <taxon>metagenomes</taxon>
        <taxon>ecological metagenomes</taxon>
    </lineage>
</organism>
<protein>
    <submittedName>
        <fullName evidence="2">Uncharacterized protein</fullName>
    </submittedName>
</protein>
<gene>
    <name evidence="2" type="ORF">LCGC14_0963340</name>
</gene>
<reference evidence="2" key="1">
    <citation type="journal article" date="2015" name="Nature">
        <title>Complex archaea that bridge the gap between prokaryotes and eukaryotes.</title>
        <authorList>
            <person name="Spang A."/>
            <person name="Saw J.H."/>
            <person name="Jorgensen S.L."/>
            <person name="Zaremba-Niedzwiedzka K."/>
            <person name="Martijn J."/>
            <person name="Lind A.E."/>
            <person name="van Eijk R."/>
            <person name="Schleper C."/>
            <person name="Guy L."/>
            <person name="Ettema T.J."/>
        </authorList>
    </citation>
    <scope>NUCLEOTIDE SEQUENCE</scope>
</reference>
<comment type="caution">
    <text evidence="2">The sequence shown here is derived from an EMBL/GenBank/DDBJ whole genome shotgun (WGS) entry which is preliminary data.</text>
</comment>
<dbReference type="EMBL" id="LAZR01003499">
    <property type="protein sequence ID" value="KKN17675.1"/>
    <property type="molecule type" value="Genomic_DNA"/>
</dbReference>